<organism evidence="1 2">
    <name type="scientific">Nocardioides antri</name>
    <dbReference type="NCBI Taxonomy" id="2607659"/>
    <lineage>
        <taxon>Bacteria</taxon>
        <taxon>Bacillati</taxon>
        <taxon>Actinomycetota</taxon>
        <taxon>Actinomycetes</taxon>
        <taxon>Propionibacteriales</taxon>
        <taxon>Nocardioidaceae</taxon>
        <taxon>Nocardioides</taxon>
    </lineage>
</organism>
<sequence>MAPRARALTPESLGAWVLKTNPRQQPVGELVRSGFRTVTARCVRPTYRADLIAAGQPVLLWVSGGDPSIPAGIYAQGRTTGAAEPGSPELTMPVELGPVEPPVLRAELVEHPLLGQIEVLKMAAGSNPSFITREGLRELTRRWPQVTVG</sequence>
<dbReference type="EMBL" id="VUJW01000008">
    <property type="protein sequence ID" value="KAA1426566.1"/>
    <property type="molecule type" value="Genomic_DNA"/>
</dbReference>
<dbReference type="AlphaFoldDB" id="A0A5B1M1N9"/>
<accession>A0A5B1M1N9</accession>
<evidence type="ECO:0008006" key="3">
    <source>
        <dbReference type="Google" id="ProtNLM"/>
    </source>
</evidence>
<dbReference type="Proteomes" id="UP000324351">
    <property type="component" value="Unassembled WGS sequence"/>
</dbReference>
<reference evidence="1 2" key="2">
    <citation type="submission" date="2019-09" db="EMBL/GenBank/DDBJ databases">
        <authorList>
            <person name="Jin C."/>
        </authorList>
    </citation>
    <scope>NUCLEOTIDE SEQUENCE [LARGE SCALE GENOMIC DNA]</scope>
    <source>
        <strain evidence="1 2">BN140041</strain>
    </source>
</reference>
<reference evidence="1 2" key="1">
    <citation type="submission" date="2019-09" db="EMBL/GenBank/DDBJ databases">
        <title>Nocardioides panacisoli sp. nov., isolated from the soil of a ginseng field.</title>
        <authorList>
            <person name="Cho C."/>
        </authorList>
    </citation>
    <scope>NUCLEOTIDE SEQUENCE [LARGE SCALE GENOMIC DNA]</scope>
    <source>
        <strain evidence="1 2">BN140041</strain>
    </source>
</reference>
<comment type="caution">
    <text evidence="1">The sequence shown here is derived from an EMBL/GenBank/DDBJ whole genome shotgun (WGS) entry which is preliminary data.</text>
</comment>
<protein>
    <recommendedName>
        <fullName evidence="3">EVE domain-containing protein</fullName>
    </recommendedName>
</protein>
<name>A0A5B1M1N9_9ACTN</name>
<gene>
    <name evidence="1" type="ORF">F0U47_14350</name>
</gene>
<keyword evidence="2" id="KW-1185">Reference proteome</keyword>
<dbReference type="RefSeq" id="WP_149751148.1">
    <property type="nucleotide sequence ID" value="NZ_VUJW01000008.1"/>
</dbReference>
<evidence type="ECO:0000313" key="1">
    <source>
        <dbReference type="EMBL" id="KAA1426566.1"/>
    </source>
</evidence>
<proteinExistence type="predicted"/>
<evidence type="ECO:0000313" key="2">
    <source>
        <dbReference type="Proteomes" id="UP000324351"/>
    </source>
</evidence>